<dbReference type="Gene3D" id="1.10.287.130">
    <property type="match status" value="1"/>
</dbReference>
<proteinExistence type="predicted"/>
<gene>
    <name evidence="4" type="ORF">ACFQ21_15515</name>
</gene>
<dbReference type="InterPro" id="IPR035965">
    <property type="entry name" value="PAS-like_dom_sf"/>
</dbReference>
<dbReference type="InterPro" id="IPR036097">
    <property type="entry name" value="HisK_dim/P_sf"/>
</dbReference>
<evidence type="ECO:0000313" key="5">
    <source>
        <dbReference type="Proteomes" id="UP001597112"/>
    </source>
</evidence>
<dbReference type="CDD" id="cd00082">
    <property type="entry name" value="HisKA"/>
    <property type="match status" value="1"/>
</dbReference>
<dbReference type="Gene3D" id="3.30.450.20">
    <property type="entry name" value="PAS domain"/>
    <property type="match status" value="1"/>
</dbReference>
<name>A0ABW3K520_9BACT</name>
<feature type="domain" description="PAS fold-3" evidence="3">
    <location>
        <begin position="37"/>
        <end position="118"/>
    </location>
</feature>
<comment type="caution">
    <text evidence="4">The sequence shown here is derived from an EMBL/GenBank/DDBJ whole genome shotgun (WGS) entry which is preliminary data.</text>
</comment>
<reference evidence="5" key="1">
    <citation type="journal article" date="2019" name="Int. J. Syst. Evol. Microbiol.">
        <title>The Global Catalogue of Microorganisms (GCM) 10K type strain sequencing project: providing services to taxonomists for standard genome sequencing and annotation.</title>
        <authorList>
            <consortium name="The Broad Institute Genomics Platform"/>
            <consortium name="The Broad Institute Genome Sequencing Center for Infectious Disease"/>
            <person name="Wu L."/>
            <person name="Ma J."/>
        </authorList>
    </citation>
    <scope>NUCLEOTIDE SEQUENCE [LARGE SCALE GENOMIC DNA]</scope>
    <source>
        <strain evidence="5">CCUG 58938</strain>
    </source>
</reference>
<keyword evidence="5" id="KW-1185">Reference proteome</keyword>
<evidence type="ECO:0000313" key="4">
    <source>
        <dbReference type="EMBL" id="MFD1000734.1"/>
    </source>
</evidence>
<organism evidence="4 5">
    <name type="scientific">Ohtaekwangia kribbensis</name>
    <dbReference type="NCBI Taxonomy" id="688913"/>
    <lineage>
        <taxon>Bacteria</taxon>
        <taxon>Pseudomonadati</taxon>
        <taxon>Bacteroidota</taxon>
        <taxon>Cytophagia</taxon>
        <taxon>Cytophagales</taxon>
        <taxon>Fulvivirgaceae</taxon>
        <taxon>Ohtaekwangia</taxon>
    </lineage>
</organism>
<comment type="catalytic activity">
    <reaction evidence="1">
        <text>ATP + protein L-histidine = ADP + protein N-phospho-L-histidine.</text>
        <dbReference type="EC" id="2.7.13.3"/>
    </reaction>
</comment>
<evidence type="ECO:0000256" key="1">
    <source>
        <dbReference type="ARBA" id="ARBA00000085"/>
    </source>
</evidence>
<sequence>MQDDDELIFSKLCKISPVSIEVVDVQNRELICTSEWTSQHLGYTEEEFFTLSRNLFEKIVHPDDRMIQLNTFESLFNEPEAPFKECTIRVLRKDSVYQYIQLRIAVLRLDEHNKPKTVLTMASDVGEVMDLREKIEIQLDKLDIISYKNSHELRGPVATILGLIQLIEHDHFDGSFSKEIITCLKRTVIKLDEVIHEINQHSVDN</sequence>
<evidence type="ECO:0000259" key="3">
    <source>
        <dbReference type="Pfam" id="PF08447"/>
    </source>
</evidence>
<dbReference type="Proteomes" id="UP001597112">
    <property type="component" value="Unassembled WGS sequence"/>
</dbReference>
<dbReference type="SUPFAM" id="SSF55785">
    <property type="entry name" value="PYP-like sensor domain (PAS domain)"/>
    <property type="match status" value="1"/>
</dbReference>
<evidence type="ECO:0000256" key="2">
    <source>
        <dbReference type="ARBA" id="ARBA00012438"/>
    </source>
</evidence>
<dbReference type="EMBL" id="JBHTKA010000007">
    <property type="protein sequence ID" value="MFD1000734.1"/>
    <property type="molecule type" value="Genomic_DNA"/>
</dbReference>
<dbReference type="EC" id="2.7.13.3" evidence="2"/>
<dbReference type="InterPro" id="IPR013655">
    <property type="entry name" value="PAS_fold_3"/>
</dbReference>
<dbReference type="RefSeq" id="WP_377580189.1">
    <property type="nucleotide sequence ID" value="NZ_JBHTKA010000007.1"/>
</dbReference>
<dbReference type="SUPFAM" id="SSF47384">
    <property type="entry name" value="Homodimeric domain of signal transducing histidine kinase"/>
    <property type="match status" value="1"/>
</dbReference>
<accession>A0ABW3K520</accession>
<dbReference type="Pfam" id="PF08447">
    <property type="entry name" value="PAS_3"/>
    <property type="match status" value="1"/>
</dbReference>
<dbReference type="InterPro" id="IPR003661">
    <property type="entry name" value="HisK_dim/P_dom"/>
</dbReference>
<protein>
    <recommendedName>
        <fullName evidence="2">histidine kinase</fullName>
        <ecNumber evidence="2">2.7.13.3</ecNumber>
    </recommendedName>
</protein>